<reference evidence="1 2" key="2">
    <citation type="journal article" date="2022" name="Mol. Ecol. Resour.">
        <title>The genomes of chicory, endive, great burdock and yacon provide insights into Asteraceae paleo-polyploidization history and plant inulin production.</title>
        <authorList>
            <person name="Fan W."/>
            <person name="Wang S."/>
            <person name="Wang H."/>
            <person name="Wang A."/>
            <person name="Jiang F."/>
            <person name="Liu H."/>
            <person name="Zhao H."/>
            <person name="Xu D."/>
            <person name="Zhang Y."/>
        </authorList>
    </citation>
    <scope>NUCLEOTIDE SEQUENCE [LARGE SCALE GENOMIC DNA]</scope>
    <source>
        <strain evidence="2">cv. Punajuju</strain>
        <tissue evidence="1">Leaves</tissue>
    </source>
</reference>
<protein>
    <submittedName>
        <fullName evidence="1">Uncharacterized protein</fullName>
    </submittedName>
</protein>
<organism evidence="1 2">
    <name type="scientific">Cichorium intybus</name>
    <name type="common">Chicory</name>
    <dbReference type="NCBI Taxonomy" id="13427"/>
    <lineage>
        <taxon>Eukaryota</taxon>
        <taxon>Viridiplantae</taxon>
        <taxon>Streptophyta</taxon>
        <taxon>Embryophyta</taxon>
        <taxon>Tracheophyta</taxon>
        <taxon>Spermatophyta</taxon>
        <taxon>Magnoliopsida</taxon>
        <taxon>eudicotyledons</taxon>
        <taxon>Gunneridae</taxon>
        <taxon>Pentapetalae</taxon>
        <taxon>asterids</taxon>
        <taxon>campanulids</taxon>
        <taxon>Asterales</taxon>
        <taxon>Asteraceae</taxon>
        <taxon>Cichorioideae</taxon>
        <taxon>Cichorieae</taxon>
        <taxon>Cichoriinae</taxon>
        <taxon>Cichorium</taxon>
    </lineage>
</organism>
<reference evidence="2" key="1">
    <citation type="journal article" date="2022" name="Mol. Ecol. Resour.">
        <title>The genomes of chicory, endive, great burdock and yacon provide insights into Asteraceae palaeo-polyploidization history and plant inulin production.</title>
        <authorList>
            <person name="Fan W."/>
            <person name="Wang S."/>
            <person name="Wang H."/>
            <person name="Wang A."/>
            <person name="Jiang F."/>
            <person name="Liu H."/>
            <person name="Zhao H."/>
            <person name="Xu D."/>
            <person name="Zhang Y."/>
        </authorList>
    </citation>
    <scope>NUCLEOTIDE SEQUENCE [LARGE SCALE GENOMIC DNA]</scope>
    <source>
        <strain evidence="2">cv. Punajuju</strain>
    </source>
</reference>
<dbReference type="EMBL" id="CM042011">
    <property type="protein sequence ID" value="KAI3764433.1"/>
    <property type="molecule type" value="Genomic_DNA"/>
</dbReference>
<gene>
    <name evidence="1" type="ORF">L2E82_14441</name>
</gene>
<sequence>MERATKRSRIVLEVVVLSLICSVSLVFAGDIVHQDDIAPKRPGCDNNFVLVKVPTWIGDNEEEEFVGVGARFGPTLESKEKDATKSRVTLADPPDCCSTPKNKLTGEVILVHRGNCSFTAKAQVAEAAGASAILIINNRTELFKMVCEADEPVVDIRIPAVMLPQDAGASLKESLENKLNVSVQLYSPRRPLVDVAEVFLWLMAVGTILCASYWSAWSAREAAIEQDKILKDASDEYLNTESSRSSAVVDINTTSAVLFVVIASCFLVMLYKLMSYWFIEVLVVLFAIGGVEGLQTCLVALLSCFRWFEHSAETFVKVPFLGAVSYLTLGVSPFCIAFAVVWAVYRRISFAWIGQDILGIALIITVIQIIRVPNLKVGTVLLSCAFMYDIFWVFVSKWWFHESVMIMVARGDKSGEDGIPMLLKIPRMFDPWGGYSIIGFGDIILPGLLVAFSLRYDWLSNKSLRAGYFLWVMIAYGLGLLITYIALNLMDGHGQPALLYIVPFTVGTLLTLGKYRGDLRHLWSKGEPDRLCPHVQLQPSEQ</sequence>
<dbReference type="Proteomes" id="UP001055811">
    <property type="component" value="Linkage Group LG03"/>
</dbReference>
<accession>A0ACB9F0U2</accession>
<comment type="caution">
    <text evidence="1">The sequence shown here is derived from an EMBL/GenBank/DDBJ whole genome shotgun (WGS) entry which is preliminary data.</text>
</comment>
<name>A0ACB9F0U2_CICIN</name>
<keyword evidence="2" id="KW-1185">Reference proteome</keyword>
<proteinExistence type="predicted"/>
<evidence type="ECO:0000313" key="2">
    <source>
        <dbReference type="Proteomes" id="UP001055811"/>
    </source>
</evidence>
<evidence type="ECO:0000313" key="1">
    <source>
        <dbReference type="EMBL" id="KAI3764433.1"/>
    </source>
</evidence>